<keyword evidence="3" id="KW-1185">Reference proteome</keyword>
<feature type="compositionally biased region" description="Polar residues" evidence="1">
    <location>
        <begin position="130"/>
        <end position="141"/>
    </location>
</feature>
<comment type="caution">
    <text evidence="2">The sequence shown here is derived from an EMBL/GenBank/DDBJ whole genome shotgun (WGS) entry which is preliminary data.</text>
</comment>
<sequence length="265" mass="26384">MKPALLPASAPANPTIGELMPTMCRTRRPARLTSLTIAAAIALSLAGCGTSNKPAPSASPASSPARGRQQVAGLVAAVSGSTIQIRQQSGSATVDLTPSTTVTEITPAQLTDVTAGSCVKVRPTRESTHDSTAITAQSVQVSPAADGQCRQPKQPPARSATTPSAPSSRAPARHPAVQGTVASVSGNTITVTGPDASQTTVTVTDATTYTKQITATAQAIAQGTCIVARGTAGAGGALQATTVTVRQATDGGCPQPGEQHHGHGG</sequence>
<organism evidence="2 3">
    <name type="scientific">Mycobacterium botniense</name>
    <dbReference type="NCBI Taxonomy" id="84962"/>
    <lineage>
        <taxon>Bacteria</taxon>
        <taxon>Bacillati</taxon>
        <taxon>Actinomycetota</taxon>
        <taxon>Actinomycetes</taxon>
        <taxon>Mycobacteriales</taxon>
        <taxon>Mycobacteriaceae</taxon>
        <taxon>Mycobacterium</taxon>
    </lineage>
</organism>
<accession>A0A7I9Y1X6</accession>
<evidence type="ECO:0000313" key="3">
    <source>
        <dbReference type="Proteomes" id="UP000465361"/>
    </source>
</evidence>
<feature type="compositionally biased region" description="Low complexity" evidence="1">
    <location>
        <begin position="156"/>
        <end position="176"/>
    </location>
</feature>
<evidence type="ECO:0000313" key="2">
    <source>
        <dbReference type="EMBL" id="GFG76071.1"/>
    </source>
</evidence>
<evidence type="ECO:0000256" key="1">
    <source>
        <dbReference type="SAM" id="MobiDB-lite"/>
    </source>
</evidence>
<evidence type="ECO:0008006" key="4">
    <source>
        <dbReference type="Google" id="ProtNLM"/>
    </source>
</evidence>
<reference evidence="2 3" key="1">
    <citation type="journal article" date="2019" name="Emerg. Microbes Infect.">
        <title>Comprehensive subspecies identification of 175 nontuberculous mycobacteria species based on 7547 genomic profiles.</title>
        <authorList>
            <person name="Matsumoto Y."/>
            <person name="Kinjo T."/>
            <person name="Motooka D."/>
            <person name="Nabeya D."/>
            <person name="Jung N."/>
            <person name="Uechi K."/>
            <person name="Horii T."/>
            <person name="Iida T."/>
            <person name="Fujita J."/>
            <person name="Nakamura S."/>
        </authorList>
    </citation>
    <scope>NUCLEOTIDE SEQUENCE [LARGE SCALE GENOMIC DNA]</scope>
    <source>
        <strain evidence="2 3">JCM 17322</strain>
    </source>
</reference>
<protein>
    <recommendedName>
        <fullName evidence="4">DUF5666 domain-containing protein</fullName>
    </recommendedName>
</protein>
<dbReference type="Proteomes" id="UP000465361">
    <property type="component" value="Unassembled WGS sequence"/>
</dbReference>
<feature type="region of interest" description="Disordered" evidence="1">
    <location>
        <begin position="123"/>
        <end position="179"/>
    </location>
</feature>
<dbReference type="AlphaFoldDB" id="A0A7I9Y1X6"/>
<name>A0A7I9Y1X6_9MYCO</name>
<proteinExistence type="predicted"/>
<dbReference type="EMBL" id="BLKW01000004">
    <property type="protein sequence ID" value="GFG76071.1"/>
    <property type="molecule type" value="Genomic_DNA"/>
</dbReference>
<gene>
    <name evidence="2" type="ORF">MBOT_34360</name>
</gene>